<dbReference type="InterPro" id="IPR011051">
    <property type="entry name" value="RmlC_Cupin_sf"/>
</dbReference>
<dbReference type="PANTHER" id="PTHR37943">
    <property type="entry name" value="PROTEIN VES"/>
    <property type="match status" value="1"/>
</dbReference>
<gene>
    <name evidence="1" type="ORF">ADJ77_11275</name>
    <name evidence="2" type="ORF">J5A51_01545</name>
</gene>
<dbReference type="Proteomes" id="UP000060345">
    <property type="component" value="Chromosome 2"/>
</dbReference>
<accession>A0A0K1NMN3</accession>
<dbReference type="OrthoDB" id="9786443at2"/>
<organism evidence="1 3">
    <name type="scientific">Prevotella fusca JCM 17724</name>
    <dbReference type="NCBI Taxonomy" id="1236517"/>
    <lineage>
        <taxon>Bacteria</taxon>
        <taxon>Pseudomonadati</taxon>
        <taxon>Bacteroidota</taxon>
        <taxon>Bacteroidia</taxon>
        <taxon>Bacteroidales</taxon>
        <taxon>Prevotellaceae</taxon>
        <taxon>Prevotella</taxon>
    </lineage>
</organism>
<reference evidence="2 4" key="2">
    <citation type="submission" date="2021-03" db="EMBL/GenBank/DDBJ databases">
        <title>Human Oral Microbial Genomes.</title>
        <authorList>
            <person name="Johnston C.D."/>
            <person name="Chen T."/>
            <person name="Dewhirst F.E."/>
        </authorList>
    </citation>
    <scope>NUCLEOTIDE SEQUENCE [LARGE SCALE GENOMIC DNA]</scope>
    <source>
        <strain evidence="2 4">W1435</strain>
    </source>
</reference>
<dbReference type="SUPFAM" id="SSF51182">
    <property type="entry name" value="RmlC-like cupins"/>
    <property type="match status" value="1"/>
</dbReference>
<evidence type="ECO:0000313" key="4">
    <source>
        <dbReference type="Proteomes" id="UP000682005"/>
    </source>
</evidence>
<dbReference type="AlphaFoldDB" id="A0A0K1NMN3"/>
<proteinExistence type="predicted"/>
<protein>
    <submittedName>
        <fullName evidence="2">HutD family protein</fullName>
    </submittedName>
</protein>
<sequence>MEVIRKEAYKTTKWKGGITRQVFIAPADGDLSARRFDLRISSAIIDDTESDFSDFTGFTRYILPLEGEIALLKDNRRIPLSNNALYRFEGDEKVGSENTQGAIDFNIIVRHGIAVEVGIVQEAQFTESRQTVVFVLEDSKVDGRQLGRHDAAILEKPFQLKGKAVVVRLGG</sequence>
<dbReference type="RefSeq" id="WP_025078668.1">
    <property type="nucleotide sequence ID" value="NZ_BAKO01000021.1"/>
</dbReference>
<dbReference type="Gene3D" id="2.60.120.10">
    <property type="entry name" value="Jelly Rolls"/>
    <property type="match status" value="1"/>
</dbReference>
<evidence type="ECO:0000313" key="3">
    <source>
        <dbReference type="Proteomes" id="UP000060345"/>
    </source>
</evidence>
<dbReference type="PANTHER" id="PTHR37943:SF1">
    <property type="entry name" value="PROTEIN VES"/>
    <property type="match status" value="1"/>
</dbReference>
<keyword evidence="4" id="KW-1185">Reference proteome</keyword>
<dbReference type="STRING" id="1236517.ADJ77_11275"/>
<dbReference type="Pfam" id="PF05962">
    <property type="entry name" value="HutD"/>
    <property type="match status" value="1"/>
</dbReference>
<name>A0A0K1NMN3_9BACT</name>
<dbReference type="EMBL" id="CP072369">
    <property type="protein sequence ID" value="QUB85977.1"/>
    <property type="molecule type" value="Genomic_DNA"/>
</dbReference>
<dbReference type="eggNOG" id="COG3758">
    <property type="taxonomic scope" value="Bacteria"/>
</dbReference>
<evidence type="ECO:0000313" key="2">
    <source>
        <dbReference type="EMBL" id="QUB85977.1"/>
    </source>
</evidence>
<evidence type="ECO:0000313" key="1">
    <source>
        <dbReference type="EMBL" id="AKU70344.1"/>
    </source>
</evidence>
<reference evidence="1 3" key="1">
    <citation type="submission" date="2015-07" db="EMBL/GenBank/DDBJ databases">
        <authorList>
            <person name="Noorani M."/>
        </authorList>
    </citation>
    <scope>NUCLEOTIDE SEQUENCE [LARGE SCALE GENOMIC DNA]</scope>
    <source>
        <strain evidence="1 3">W1435</strain>
    </source>
</reference>
<dbReference type="InterPro" id="IPR010282">
    <property type="entry name" value="Uncharacterised_HutD/Ves"/>
</dbReference>
<dbReference type="KEGG" id="pfus:ADJ77_11275"/>
<dbReference type="Proteomes" id="UP000682005">
    <property type="component" value="Chromosome 2"/>
</dbReference>
<dbReference type="InterPro" id="IPR014710">
    <property type="entry name" value="RmlC-like_jellyroll"/>
</dbReference>
<dbReference type="EMBL" id="CP012075">
    <property type="protein sequence ID" value="AKU70344.1"/>
    <property type="molecule type" value="Genomic_DNA"/>
</dbReference>